<feature type="compositionally biased region" description="Basic and acidic residues" evidence="1">
    <location>
        <begin position="47"/>
        <end position="59"/>
    </location>
</feature>
<dbReference type="EMBL" id="CP009928">
    <property type="protein sequence ID" value="AKK71241.1"/>
    <property type="molecule type" value="Genomic_DNA"/>
</dbReference>
<evidence type="ECO:0000256" key="1">
    <source>
        <dbReference type="SAM" id="MobiDB-lite"/>
    </source>
</evidence>
<dbReference type="Proteomes" id="UP000035213">
    <property type="component" value="Chromosome"/>
</dbReference>
<accession>A0A0G3LWA2</accession>
<dbReference type="AlphaFoldDB" id="A0A0G3LWA2"/>
<dbReference type="KEGG" id="cgn:OK18_00015"/>
<feature type="region of interest" description="Disordered" evidence="1">
    <location>
        <begin position="1"/>
        <end position="80"/>
    </location>
</feature>
<name>A0A0G3LWA2_CHRGL</name>
<protein>
    <submittedName>
        <fullName evidence="2">Uncharacterized protein</fullName>
    </submittedName>
</protein>
<evidence type="ECO:0000313" key="3">
    <source>
        <dbReference type="Proteomes" id="UP000035213"/>
    </source>
</evidence>
<dbReference type="STRING" id="1324352.OK18_00015"/>
<reference evidence="2 3" key="1">
    <citation type="submission" date="2014-11" db="EMBL/GenBank/DDBJ databases">
        <authorList>
            <person name="Park G.-S."/>
            <person name="Hong S.-J."/>
            <person name="Jung B.K."/>
            <person name="Khan A.R."/>
            <person name="Kwak Y."/>
            <person name="Shin J.-H."/>
        </authorList>
    </citation>
    <scope>NUCLEOTIDE SEQUENCE [LARGE SCALE GENOMIC DNA]</scope>
    <source>
        <strain evidence="2 3">DSM 27622</strain>
    </source>
</reference>
<sequence>MAHRYFPKLSVKPSLPNKSKADRAIGQSESSPHSSVSEQTLPSESLSEVKEAVKAEHSKTGKATRGIKHSETQSATSNDKKAWRAIGKLSHTPHKIIDRKATYLSRSTWERLEFVCPSLGRLRGRMFRVSWRA</sequence>
<organism evidence="2 3">
    <name type="scientific">Chryseobacterium gallinarum</name>
    <dbReference type="NCBI Taxonomy" id="1324352"/>
    <lineage>
        <taxon>Bacteria</taxon>
        <taxon>Pseudomonadati</taxon>
        <taxon>Bacteroidota</taxon>
        <taxon>Flavobacteriia</taxon>
        <taxon>Flavobacteriales</taxon>
        <taxon>Weeksellaceae</taxon>
        <taxon>Chryseobacterium group</taxon>
        <taxon>Chryseobacterium</taxon>
    </lineage>
</organism>
<feature type="compositionally biased region" description="Low complexity" evidence="1">
    <location>
        <begin position="28"/>
        <end position="37"/>
    </location>
</feature>
<dbReference type="PATRIC" id="fig|1324352.5.peg.2"/>
<proteinExistence type="predicted"/>
<evidence type="ECO:0000313" key="2">
    <source>
        <dbReference type="EMBL" id="AKK71241.1"/>
    </source>
</evidence>
<gene>
    <name evidence="2" type="ORF">OK18_00015</name>
</gene>